<evidence type="ECO:0000256" key="1">
    <source>
        <dbReference type="SAM" id="Coils"/>
    </source>
</evidence>
<evidence type="ECO:0000313" key="4">
    <source>
        <dbReference type="Proteomes" id="UP000663880"/>
    </source>
</evidence>
<keyword evidence="4" id="KW-1185">Reference proteome</keyword>
<accession>A0A821W9H5</accession>
<feature type="region of interest" description="Disordered" evidence="2">
    <location>
        <begin position="1"/>
        <end position="22"/>
    </location>
</feature>
<dbReference type="Gene3D" id="1.20.5.340">
    <property type="match status" value="1"/>
</dbReference>
<reference evidence="3" key="1">
    <citation type="submission" date="2021-02" db="EMBL/GenBank/DDBJ databases">
        <authorList>
            <person name="Steward A R."/>
        </authorList>
    </citation>
    <scope>NUCLEOTIDE SEQUENCE</scope>
</reference>
<organism evidence="3 4">
    <name type="scientific">Pieris macdunnoughi</name>
    <dbReference type="NCBI Taxonomy" id="345717"/>
    <lineage>
        <taxon>Eukaryota</taxon>
        <taxon>Metazoa</taxon>
        <taxon>Ecdysozoa</taxon>
        <taxon>Arthropoda</taxon>
        <taxon>Hexapoda</taxon>
        <taxon>Insecta</taxon>
        <taxon>Pterygota</taxon>
        <taxon>Neoptera</taxon>
        <taxon>Endopterygota</taxon>
        <taxon>Lepidoptera</taxon>
        <taxon>Glossata</taxon>
        <taxon>Ditrysia</taxon>
        <taxon>Papilionoidea</taxon>
        <taxon>Pieridae</taxon>
        <taxon>Pierinae</taxon>
        <taxon>Pieris</taxon>
    </lineage>
</organism>
<protein>
    <submittedName>
        <fullName evidence="3">Uncharacterized protein</fullName>
    </submittedName>
</protein>
<dbReference type="EMBL" id="CAJOBZ010000057">
    <property type="protein sequence ID" value="CAF4921251.1"/>
    <property type="molecule type" value="Genomic_DNA"/>
</dbReference>
<comment type="caution">
    <text evidence="3">The sequence shown here is derived from an EMBL/GenBank/DDBJ whole genome shotgun (WGS) entry which is preliminary data.</text>
</comment>
<dbReference type="Proteomes" id="UP000663880">
    <property type="component" value="Unassembled WGS sequence"/>
</dbReference>
<name>A0A821W9H5_9NEOP</name>
<evidence type="ECO:0000313" key="3">
    <source>
        <dbReference type="EMBL" id="CAF4921251.1"/>
    </source>
</evidence>
<proteinExistence type="predicted"/>
<gene>
    <name evidence="3" type="ORF">PMACD_LOCUS13045</name>
</gene>
<feature type="coiled-coil region" evidence="1">
    <location>
        <begin position="69"/>
        <end position="106"/>
    </location>
</feature>
<dbReference type="OrthoDB" id="1602884at2759"/>
<keyword evidence="1" id="KW-0175">Coiled coil</keyword>
<evidence type="ECO:0000256" key="2">
    <source>
        <dbReference type="SAM" id="MobiDB-lite"/>
    </source>
</evidence>
<dbReference type="AlphaFoldDB" id="A0A821W9H5"/>
<sequence length="114" mass="13148">MQNPTTQNGISEERALNSNSLPIKSNSMVQNVGIDNKTIEDFFKLSLSYVADDNKNCFLHIMMALTKQKLYLEKQLSQMSNQLSRLEENQNELVEINRKLALEIDQLKSRHTSF</sequence>